<sequence length="522" mass="59885">MSVPEFGAILLLTLFATLHYILLCYNIMSEAQRPSISPTQATPSIQPLSTPEQTRQIEINRLRAKAAQRLKESERSPSDKSNAYNKRPLNATTSPTAGPSKPQPLKRDSRLGTYFEYDLSKMVNTKGGFLVEDGQEIDEERIRKEKARERERAKQDQEPPIALDPAQSLKCRECQSLDIDHQFRKVFKCLVCKKCQDDMPEKYSLLTKTECKEDYLLTDPEMRDEEAMPHLLKANPHKSTYANMMLYVRYQVEEFAWKKWGSPEALDAEYERRKSEKKKKKNKKFEESLRELRKKTKEIISQALVSATNAVDRQFSLHSLHCYFLTSASPATPIVYEIDRVRNGRSYVTRAVKAIQNGRVIFVMLCSFQKPEPWQPGHQSPMPSVKAPEECESDEDRYLRMAQKEGTHPKVVEVYKQMAVERVRSPIAVRVAVEHQEEPDGTIQYMYWMKAKNIPNYDAPFQKCILGYFSDMHFISSAGRTLGLRRGGRGPTALSMVVSDHQSLPSLHSAQNNPTLNLASQR</sequence>
<dbReference type="SUPFAM" id="SSF54637">
    <property type="entry name" value="Thioesterase/thiol ester dehydrase-isomerase"/>
    <property type="match status" value="2"/>
</dbReference>
<evidence type="ECO:0000256" key="11">
    <source>
        <dbReference type="SAM" id="Coils"/>
    </source>
</evidence>
<dbReference type="InterPro" id="IPR000465">
    <property type="entry name" value="XPA/RAD14"/>
</dbReference>
<evidence type="ECO:0000256" key="9">
    <source>
        <dbReference type="ARBA" id="ARBA00023242"/>
    </source>
</evidence>
<protein>
    <recommendedName>
        <fullName evidence="10">DNA repair protein RAD14</fullName>
    </recommendedName>
</protein>
<comment type="subcellular location">
    <subcellularLocation>
        <location evidence="1">Nucleus</location>
    </subcellularLocation>
</comment>
<keyword evidence="11" id="KW-0175">Coiled coil</keyword>
<evidence type="ECO:0000313" key="17">
    <source>
        <dbReference type="Proteomes" id="UP000559027"/>
    </source>
</evidence>
<dbReference type="Proteomes" id="UP000559027">
    <property type="component" value="Unassembled WGS sequence"/>
</dbReference>
<dbReference type="InterPro" id="IPR022658">
    <property type="entry name" value="XPA_CS"/>
</dbReference>
<evidence type="ECO:0000256" key="8">
    <source>
        <dbReference type="ARBA" id="ARBA00023204"/>
    </source>
</evidence>
<feature type="region of interest" description="Disordered" evidence="12">
    <location>
        <begin position="65"/>
        <end position="109"/>
    </location>
</feature>
<dbReference type="CDD" id="cd21077">
    <property type="entry name" value="DBD_Rad14"/>
    <property type="match status" value="1"/>
</dbReference>
<dbReference type="GO" id="GO:0000715">
    <property type="term" value="P:nucleotide-excision repair, DNA damage recognition"/>
    <property type="evidence" value="ECO:0007669"/>
    <property type="project" value="TreeGrafter"/>
</dbReference>
<comment type="similarity">
    <text evidence="2">Belongs to the XPA family.</text>
</comment>
<keyword evidence="17" id="KW-1185">Reference proteome</keyword>
<evidence type="ECO:0000256" key="12">
    <source>
        <dbReference type="SAM" id="MobiDB-lite"/>
    </source>
</evidence>
<evidence type="ECO:0000256" key="5">
    <source>
        <dbReference type="ARBA" id="ARBA00022771"/>
    </source>
</evidence>
<dbReference type="Pfam" id="PF13622">
    <property type="entry name" value="4HBT_3"/>
    <property type="match status" value="1"/>
</dbReference>
<evidence type="ECO:0000259" key="15">
    <source>
        <dbReference type="Pfam" id="PF13622"/>
    </source>
</evidence>
<feature type="transmembrane region" description="Helical" evidence="13">
    <location>
        <begin position="6"/>
        <end position="28"/>
    </location>
</feature>
<evidence type="ECO:0000256" key="13">
    <source>
        <dbReference type="SAM" id="Phobius"/>
    </source>
</evidence>
<feature type="domain" description="Acyl-CoA thioesterase-like N-terminal HotDog" evidence="15">
    <location>
        <begin position="300"/>
        <end position="369"/>
    </location>
</feature>
<dbReference type="PANTHER" id="PTHR10142:SF0">
    <property type="entry name" value="DNA REPAIR PROTEIN COMPLEMENTING XP-A CELLS"/>
    <property type="match status" value="1"/>
</dbReference>
<dbReference type="InterPro" id="IPR049449">
    <property type="entry name" value="TesB_ACOT8-like_N"/>
</dbReference>
<keyword evidence="6" id="KW-0862">Zinc</keyword>
<keyword evidence="3" id="KW-0479">Metal-binding</keyword>
<dbReference type="GO" id="GO:0006284">
    <property type="term" value="P:base-excision repair"/>
    <property type="evidence" value="ECO:0007669"/>
    <property type="project" value="TreeGrafter"/>
</dbReference>
<gene>
    <name evidence="16" type="ORF">D9756_004221</name>
</gene>
<dbReference type="PROSITE" id="PS00753">
    <property type="entry name" value="XPA_2"/>
    <property type="match status" value="1"/>
</dbReference>
<dbReference type="AlphaFoldDB" id="A0A8H5D987"/>
<dbReference type="Gene3D" id="2.40.160.210">
    <property type="entry name" value="Acyl-CoA thioesterase, double hotdog domain"/>
    <property type="match status" value="1"/>
</dbReference>
<evidence type="ECO:0000256" key="1">
    <source>
        <dbReference type="ARBA" id="ARBA00004123"/>
    </source>
</evidence>
<dbReference type="GO" id="GO:0000110">
    <property type="term" value="C:nucleotide-excision repair factor 1 complex"/>
    <property type="evidence" value="ECO:0007669"/>
    <property type="project" value="TreeGrafter"/>
</dbReference>
<keyword evidence="13" id="KW-1133">Transmembrane helix</keyword>
<dbReference type="FunFam" id="3.90.530.10:FF:000003">
    <property type="entry name" value="Dna repair rad14 protein"/>
    <property type="match status" value="1"/>
</dbReference>
<dbReference type="Gene3D" id="3.90.530.10">
    <property type="entry name" value="XPA C-terminal domain"/>
    <property type="match status" value="1"/>
</dbReference>
<dbReference type="EMBL" id="JAACJO010000007">
    <property type="protein sequence ID" value="KAF5355982.1"/>
    <property type="molecule type" value="Genomic_DNA"/>
</dbReference>
<keyword evidence="8" id="KW-0234">DNA repair</keyword>
<dbReference type="PANTHER" id="PTHR10142">
    <property type="entry name" value="DNA REPAIR PROTEIN COMPLEMENTING XP-A CELLS"/>
    <property type="match status" value="1"/>
</dbReference>
<feature type="compositionally biased region" description="Basic and acidic residues" evidence="12">
    <location>
        <begin position="69"/>
        <end position="78"/>
    </location>
</feature>
<dbReference type="OrthoDB" id="68328at2759"/>
<evidence type="ECO:0000256" key="4">
    <source>
        <dbReference type="ARBA" id="ARBA00022763"/>
    </source>
</evidence>
<accession>A0A8H5D987</accession>
<evidence type="ECO:0000256" key="10">
    <source>
        <dbReference type="ARBA" id="ARBA00072989"/>
    </source>
</evidence>
<feature type="region of interest" description="Disordered" evidence="12">
    <location>
        <begin position="35"/>
        <end position="54"/>
    </location>
</feature>
<keyword evidence="13" id="KW-0812">Transmembrane</keyword>
<evidence type="ECO:0000313" key="16">
    <source>
        <dbReference type="EMBL" id="KAF5355982.1"/>
    </source>
</evidence>
<keyword evidence="5" id="KW-0863">Zinc-finger</keyword>
<name>A0A8H5D987_9AGAR</name>
<proteinExistence type="inferred from homology"/>
<evidence type="ECO:0000256" key="3">
    <source>
        <dbReference type="ARBA" id="ARBA00022723"/>
    </source>
</evidence>
<dbReference type="InterPro" id="IPR022656">
    <property type="entry name" value="XPA_C"/>
</dbReference>
<dbReference type="NCBIfam" id="TIGR00598">
    <property type="entry name" value="rad14"/>
    <property type="match status" value="1"/>
</dbReference>
<dbReference type="InterPro" id="IPR037129">
    <property type="entry name" value="XPA_sf"/>
</dbReference>
<keyword evidence="13" id="KW-0472">Membrane</keyword>
<keyword evidence="4" id="KW-0227">DNA damage</keyword>
<keyword evidence="9" id="KW-0539">Nucleus</keyword>
<dbReference type="InterPro" id="IPR042171">
    <property type="entry name" value="Acyl-CoA_hotdog"/>
</dbReference>
<evidence type="ECO:0000256" key="2">
    <source>
        <dbReference type="ARBA" id="ARBA00005548"/>
    </source>
</evidence>
<dbReference type="SUPFAM" id="SSF46955">
    <property type="entry name" value="Putative DNA-binding domain"/>
    <property type="match status" value="1"/>
</dbReference>
<comment type="caution">
    <text evidence="16">The sequence shown here is derived from an EMBL/GenBank/DDBJ whole genome shotgun (WGS) entry which is preliminary data.</text>
</comment>
<dbReference type="GO" id="GO:0003684">
    <property type="term" value="F:damaged DNA binding"/>
    <property type="evidence" value="ECO:0007669"/>
    <property type="project" value="InterPro"/>
</dbReference>
<dbReference type="GO" id="GO:0070914">
    <property type="term" value="P:UV-damage excision repair"/>
    <property type="evidence" value="ECO:0007669"/>
    <property type="project" value="TreeGrafter"/>
</dbReference>
<feature type="domain" description="XPA C-terminal" evidence="14">
    <location>
        <begin position="202"/>
        <end position="252"/>
    </location>
</feature>
<feature type="coiled-coil region" evidence="11">
    <location>
        <begin position="275"/>
        <end position="302"/>
    </location>
</feature>
<organism evidence="16 17">
    <name type="scientific">Leucocoprinus leucothites</name>
    <dbReference type="NCBI Taxonomy" id="201217"/>
    <lineage>
        <taxon>Eukaryota</taxon>
        <taxon>Fungi</taxon>
        <taxon>Dikarya</taxon>
        <taxon>Basidiomycota</taxon>
        <taxon>Agaricomycotina</taxon>
        <taxon>Agaricomycetes</taxon>
        <taxon>Agaricomycetidae</taxon>
        <taxon>Agaricales</taxon>
        <taxon>Agaricineae</taxon>
        <taxon>Agaricaceae</taxon>
        <taxon>Leucocoprinus</taxon>
    </lineage>
</organism>
<reference evidence="16 17" key="1">
    <citation type="journal article" date="2020" name="ISME J.">
        <title>Uncovering the hidden diversity of litter-decomposition mechanisms in mushroom-forming fungi.</title>
        <authorList>
            <person name="Floudas D."/>
            <person name="Bentzer J."/>
            <person name="Ahren D."/>
            <person name="Johansson T."/>
            <person name="Persson P."/>
            <person name="Tunlid A."/>
        </authorList>
    </citation>
    <scope>NUCLEOTIDE SEQUENCE [LARGE SCALE GENOMIC DNA]</scope>
    <source>
        <strain evidence="16 17">CBS 146.42</strain>
    </source>
</reference>
<dbReference type="GO" id="GO:1901255">
    <property type="term" value="P:nucleotide-excision repair involved in interstrand cross-link repair"/>
    <property type="evidence" value="ECO:0007669"/>
    <property type="project" value="TreeGrafter"/>
</dbReference>
<feature type="compositionally biased region" description="Polar residues" evidence="12">
    <location>
        <begin position="79"/>
        <end position="97"/>
    </location>
</feature>
<dbReference type="CDD" id="cd03445">
    <property type="entry name" value="Thioesterase_II_repeat2"/>
    <property type="match status" value="1"/>
</dbReference>
<dbReference type="InterPro" id="IPR009061">
    <property type="entry name" value="DNA-bd_dom_put_sf"/>
</dbReference>
<dbReference type="Pfam" id="PF05181">
    <property type="entry name" value="XPA_C"/>
    <property type="match status" value="1"/>
</dbReference>
<evidence type="ECO:0000256" key="6">
    <source>
        <dbReference type="ARBA" id="ARBA00022833"/>
    </source>
</evidence>
<evidence type="ECO:0000259" key="14">
    <source>
        <dbReference type="Pfam" id="PF05181"/>
    </source>
</evidence>
<keyword evidence="7" id="KW-0238">DNA-binding</keyword>
<dbReference type="GO" id="GO:0008270">
    <property type="term" value="F:zinc ion binding"/>
    <property type="evidence" value="ECO:0007669"/>
    <property type="project" value="UniProtKB-KW"/>
</dbReference>
<dbReference type="InterPro" id="IPR029069">
    <property type="entry name" value="HotDog_dom_sf"/>
</dbReference>
<evidence type="ECO:0000256" key="7">
    <source>
        <dbReference type="ARBA" id="ARBA00023125"/>
    </source>
</evidence>